<sequence length="80" mass="9359">MDQNGGIKQREILDWALTTVEESENNLNSLVELCSESLDNLQSLVMAKLQNELELQTAAIEWEQWIQGINELRRQRKVFR</sequence>
<proteinExistence type="predicted"/>
<reference evidence="2" key="1">
    <citation type="submission" date="2016-06" db="EMBL/GenBank/DDBJ databases">
        <title>Parallel loss of symbiosis genes in relatives of nitrogen-fixing non-legume Parasponia.</title>
        <authorList>
            <person name="Van Velzen R."/>
            <person name="Holmer R."/>
            <person name="Bu F."/>
            <person name="Rutten L."/>
            <person name="Van Zeijl A."/>
            <person name="Liu W."/>
            <person name="Santuari L."/>
            <person name="Cao Q."/>
            <person name="Sharma T."/>
            <person name="Shen D."/>
            <person name="Roswanjaya Y."/>
            <person name="Wardhani T."/>
            <person name="Kalhor M.S."/>
            <person name="Jansen J."/>
            <person name="Van den Hoogen J."/>
            <person name="Gungor B."/>
            <person name="Hartog M."/>
            <person name="Hontelez J."/>
            <person name="Verver J."/>
            <person name="Yang W.-C."/>
            <person name="Schijlen E."/>
            <person name="Repin R."/>
            <person name="Schilthuizen M."/>
            <person name="Schranz E."/>
            <person name="Heidstra R."/>
            <person name="Miyata K."/>
            <person name="Fedorova E."/>
            <person name="Kohlen W."/>
            <person name="Bisseling T."/>
            <person name="Smit S."/>
            <person name="Geurts R."/>
        </authorList>
    </citation>
    <scope>NUCLEOTIDE SEQUENCE [LARGE SCALE GENOMIC DNA]</scope>
    <source>
        <strain evidence="2">cv. RG33-2</strain>
    </source>
</reference>
<dbReference type="Proteomes" id="UP000237000">
    <property type="component" value="Unassembled WGS sequence"/>
</dbReference>
<keyword evidence="2" id="KW-1185">Reference proteome</keyword>
<gene>
    <name evidence="1" type="ORF">TorRG33x02_016320</name>
</gene>
<protein>
    <submittedName>
        <fullName evidence="1">Uncharacterized protein</fullName>
    </submittedName>
</protein>
<accession>A0A2P5FXX3</accession>
<dbReference type="InParanoid" id="A0A2P5FXX3"/>
<evidence type="ECO:0000313" key="2">
    <source>
        <dbReference type="Proteomes" id="UP000237000"/>
    </source>
</evidence>
<evidence type="ECO:0000313" key="1">
    <source>
        <dbReference type="EMBL" id="POO02646.1"/>
    </source>
</evidence>
<comment type="caution">
    <text evidence="1">The sequence shown here is derived from an EMBL/GenBank/DDBJ whole genome shotgun (WGS) entry which is preliminary data.</text>
</comment>
<organism evidence="1 2">
    <name type="scientific">Trema orientale</name>
    <name type="common">Charcoal tree</name>
    <name type="synonym">Celtis orientalis</name>
    <dbReference type="NCBI Taxonomy" id="63057"/>
    <lineage>
        <taxon>Eukaryota</taxon>
        <taxon>Viridiplantae</taxon>
        <taxon>Streptophyta</taxon>
        <taxon>Embryophyta</taxon>
        <taxon>Tracheophyta</taxon>
        <taxon>Spermatophyta</taxon>
        <taxon>Magnoliopsida</taxon>
        <taxon>eudicotyledons</taxon>
        <taxon>Gunneridae</taxon>
        <taxon>Pentapetalae</taxon>
        <taxon>rosids</taxon>
        <taxon>fabids</taxon>
        <taxon>Rosales</taxon>
        <taxon>Cannabaceae</taxon>
        <taxon>Trema</taxon>
    </lineage>
</organism>
<dbReference type="EMBL" id="JXTC01000004">
    <property type="protein sequence ID" value="POO02646.1"/>
    <property type="molecule type" value="Genomic_DNA"/>
</dbReference>
<name>A0A2P5FXX3_TREOI</name>
<dbReference type="AlphaFoldDB" id="A0A2P5FXX3"/>